<organism evidence="3 4">
    <name type="scientific">Diversispora epigaea</name>
    <dbReference type="NCBI Taxonomy" id="1348612"/>
    <lineage>
        <taxon>Eukaryota</taxon>
        <taxon>Fungi</taxon>
        <taxon>Fungi incertae sedis</taxon>
        <taxon>Mucoromycota</taxon>
        <taxon>Glomeromycotina</taxon>
        <taxon>Glomeromycetes</taxon>
        <taxon>Diversisporales</taxon>
        <taxon>Diversisporaceae</taxon>
        <taxon>Diversispora</taxon>
    </lineage>
</organism>
<feature type="region of interest" description="Disordered" evidence="1">
    <location>
        <begin position="275"/>
        <end position="295"/>
    </location>
</feature>
<reference evidence="3 4" key="1">
    <citation type="submission" date="2018-08" db="EMBL/GenBank/DDBJ databases">
        <title>Genome and evolution of the arbuscular mycorrhizal fungus Diversispora epigaea (formerly Glomus versiforme) and its bacterial endosymbionts.</title>
        <authorList>
            <person name="Sun X."/>
            <person name="Fei Z."/>
            <person name="Harrison M."/>
        </authorList>
    </citation>
    <scope>NUCLEOTIDE SEQUENCE [LARGE SCALE GENOMIC DNA]</scope>
    <source>
        <strain evidence="3 4">IT104</strain>
    </source>
</reference>
<dbReference type="InterPro" id="IPR011009">
    <property type="entry name" value="Kinase-like_dom_sf"/>
</dbReference>
<dbReference type="PANTHER" id="PTHR44167">
    <property type="entry name" value="OVARIAN-SPECIFIC SERINE/THREONINE-PROTEIN KINASE LOK-RELATED"/>
    <property type="match status" value="1"/>
</dbReference>
<keyword evidence="4" id="KW-1185">Reference proteome</keyword>
<dbReference type="PROSITE" id="PS00108">
    <property type="entry name" value="PROTEIN_KINASE_ST"/>
    <property type="match status" value="1"/>
</dbReference>
<dbReference type="SMART" id="SM00220">
    <property type="entry name" value="S_TKc"/>
    <property type="match status" value="1"/>
</dbReference>
<dbReference type="InterPro" id="IPR000719">
    <property type="entry name" value="Prot_kinase_dom"/>
</dbReference>
<dbReference type="AlphaFoldDB" id="A0A397J2I6"/>
<sequence>MSTDSHFCIFVLNNFKANKEFCSKQRIRSIRFSIQYGDVPMSTPGYKVNELIDLNDMTFKFVLKRPSNEVIFRCWNTEGIGNEAEMGVFKIHLQDERDNRITWKFKVGSLSMMHFFLSKEPPRDMNIMCPFGMNDVVGALLIFINSIKLDQKKIQSINFEMNDEKRSLLFEDINTNPIFLRVLSRNETILHISFLCFKYIRKNSEYVKTAIDFRNGNDGKYWKALLDEGSVEVTHQFKHGSITGKISLKISIHKIKYLKMSGPIVKPITISPGTATADTTQMSPRSSLPQSDYSFSSQKILPSTSLPQSDDSFSSQPDYSLFSRLEDELSNTSSQSSVIDFSTQTLHKVAGKYLLEPPIDLVELTNNNKFRNLVLNGRHEKNKKPVVIKIFTNETYFDYETKFLQELRSSHVVEWEDGDELPPLGYVSITAHHGSTLESEIEKINKDPLRIKMTLRDISSAVNYVHSKGIVHLDLKPSNIIINPMQWSDVRLADFESARRVSSLIKKEKETFLYSMGYSAPEILWESNLLVSFSMDIFSLGCLFYFLLTKRRIYHNDEDLKMMLEISKPFDPLLSEIRDQQASRLMSQMLQAKGSDRLALHRLISANFFAGGADTVERKSGITKVIEEIRRLMIELKRNKVPTVFVILPKVKESRIPPIREWGHDTFKLHLLCEGLECPEALFPPHETNHGGYTIREPRTFFKFAARSIATSIALIQVATSCQPNIDFNGFSIAKMFWKKSKGTLDKFQQLKDIIDNTVDDNVHIDIKDNGPFQRELLKILGEVDRDNKLGDLHRIYMKEMRETNSVRWVCEECYSFAKKKDLIL</sequence>
<dbReference type="GO" id="GO:0005634">
    <property type="term" value="C:nucleus"/>
    <property type="evidence" value="ECO:0007669"/>
    <property type="project" value="TreeGrafter"/>
</dbReference>
<dbReference type="GO" id="GO:0005524">
    <property type="term" value="F:ATP binding"/>
    <property type="evidence" value="ECO:0007669"/>
    <property type="project" value="InterPro"/>
</dbReference>
<evidence type="ECO:0000313" key="4">
    <source>
        <dbReference type="Proteomes" id="UP000266861"/>
    </source>
</evidence>
<evidence type="ECO:0000313" key="3">
    <source>
        <dbReference type="EMBL" id="RHZ79474.1"/>
    </source>
</evidence>
<dbReference type="GO" id="GO:0005737">
    <property type="term" value="C:cytoplasm"/>
    <property type="evidence" value="ECO:0007669"/>
    <property type="project" value="TreeGrafter"/>
</dbReference>
<dbReference type="Proteomes" id="UP000266861">
    <property type="component" value="Unassembled WGS sequence"/>
</dbReference>
<gene>
    <name evidence="3" type="ORF">Glove_144g108</name>
</gene>
<protein>
    <recommendedName>
        <fullName evidence="2">Protein kinase domain-containing protein</fullName>
    </recommendedName>
</protein>
<dbReference type="GO" id="GO:0004674">
    <property type="term" value="F:protein serine/threonine kinase activity"/>
    <property type="evidence" value="ECO:0007669"/>
    <property type="project" value="TreeGrafter"/>
</dbReference>
<dbReference type="EMBL" id="PQFF01000135">
    <property type="protein sequence ID" value="RHZ79474.1"/>
    <property type="molecule type" value="Genomic_DNA"/>
</dbReference>
<evidence type="ECO:0000256" key="1">
    <source>
        <dbReference type="SAM" id="MobiDB-lite"/>
    </source>
</evidence>
<dbReference type="Pfam" id="PF00069">
    <property type="entry name" value="Pkinase"/>
    <property type="match status" value="1"/>
</dbReference>
<name>A0A397J2I6_9GLOM</name>
<evidence type="ECO:0000259" key="2">
    <source>
        <dbReference type="PROSITE" id="PS50011"/>
    </source>
</evidence>
<dbReference type="OrthoDB" id="2449239at2759"/>
<dbReference type="Gene3D" id="1.10.510.10">
    <property type="entry name" value="Transferase(Phosphotransferase) domain 1"/>
    <property type="match status" value="1"/>
</dbReference>
<accession>A0A397J2I6</accession>
<dbReference type="STRING" id="1348612.A0A397J2I6"/>
<dbReference type="GO" id="GO:0044773">
    <property type="term" value="P:mitotic DNA damage checkpoint signaling"/>
    <property type="evidence" value="ECO:0007669"/>
    <property type="project" value="TreeGrafter"/>
</dbReference>
<dbReference type="SUPFAM" id="SSF56112">
    <property type="entry name" value="Protein kinase-like (PK-like)"/>
    <property type="match status" value="1"/>
</dbReference>
<dbReference type="InterPro" id="IPR008271">
    <property type="entry name" value="Ser/Thr_kinase_AS"/>
</dbReference>
<feature type="domain" description="Protein kinase" evidence="2">
    <location>
        <begin position="359"/>
        <end position="609"/>
    </location>
</feature>
<dbReference type="PROSITE" id="PS50011">
    <property type="entry name" value="PROTEIN_KINASE_DOM"/>
    <property type="match status" value="1"/>
</dbReference>
<dbReference type="PANTHER" id="PTHR44167:SF25">
    <property type="entry name" value="PROTEIN KINASE DOMAIN CONTAINING PROTEIN"/>
    <property type="match status" value="1"/>
</dbReference>
<proteinExistence type="predicted"/>
<comment type="caution">
    <text evidence="3">The sequence shown here is derived from an EMBL/GenBank/DDBJ whole genome shotgun (WGS) entry which is preliminary data.</text>
</comment>